<reference evidence="1" key="1">
    <citation type="submission" date="2021-06" db="EMBL/GenBank/DDBJ databases">
        <authorList>
            <person name="Kallberg Y."/>
            <person name="Tangrot J."/>
            <person name="Rosling A."/>
        </authorList>
    </citation>
    <scope>NUCLEOTIDE SEQUENCE</scope>
    <source>
        <strain evidence="1">MA461A</strain>
    </source>
</reference>
<gene>
    <name evidence="1" type="ORF">RPERSI_LOCUS11198</name>
</gene>
<proteinExistence type="predicted"/>
<dbReference type="EMBL" id="CAJVQC010022814">
    <property type="protein sequence ID" value="CAG8719711.1"/>
    <property type="molecule type" value="Genomic_DNA"/>
</dbReference>
<protein>
    <submittedName>
        <fullName evidence="1">17130_t:CDS:1</fullName>
    </submittedName>
</protein>
<accession>A0ACA9PPP0</accession>
<keyword evidence="2" id="KW-1185">Reference proteome</keyword>
<sequence>GWALRDNQKLGNRGSDRIDAQAMYKELLEYVEASDIEKKDIPKITTIQNWINTYAHTFNIVLAIKYS</sequence>
<evidence type="ECO:0000313" key="1">
    <source>
        <dbReference type="EMBL" id="CAG8719711.1"/>
    </source>
</evidence>
<feature type="non-terminal residue" evidence="1">
    <location>
        <position position="1"/>
    </location>
</feature>
<organism evidence="1 2">
    <name type="scientific">Racocetra persica</name>
    <dbReference type="NCBI Taxonomy" id="160502"/>
    <lineage>
        <taxon>Eukaryota</taxon>
        <taxon>Fungi</taxon>
        <taxon>Fungi incertae sedis</taxon>
        <taxon>Mucoromycota</taxon>
        <taxon>Glomeromycotina</taxon>
        <taxon>Glomeromycetes</taxon>
        <taxon>Diversisporales</taxon>
        <taxon>Gigasporaceae</taxon>
        <taxon>Racocetra</taxon>
    </lineage>
</organism>
<evidence type="ECO:0000313" key="2">
    <source>
        <dbReference type="Proteomes" id="UP000789920"/>
    </source>
</evidence>
<name>A0ACA9PPP0_9GLOM</name>
<dbReference type="Proteomes" id="UP000789920">
    <property type="component" value="Unassembled WGS sequence"/>
</dbReference>
<comment type="caution">
    <text evidence="1">The sequence shown here is derived from an EMBL/GenBank/DDBJ whole genome shotgun (WGS) entry which is preliminary data.</text>
</comment>